<dbReference type="Pfam" id="PF20173">
    <property type="entry name" value="ZnF_RZ-type"/>
    <property type="match status" value="1"/>
</dbReference>
<dbReference type="InterPro" id="IPR041679">
    <property type="entry name" value="DNA2/NAM7-like_C"/>
</dbReference>
<dbReference type="PANTHER" id="PTHR10887:SF445">
    <property type="entry name" value="NFX1-TYPE ZINC FINGER-CONTAINING PROTEIN 1"/>
    <property type="match status" value="1"/>
</dbReference>
<evidence type="ECO:0000256" key="8">
    <source>
        <dbReference type="ARBA" id="ARBA00022859"/>
    </source>
</evidence>
<protein>
    <submittedName>
        <fullName evidence="13">Uncharacterized protein</fullName>
    </submittedName>
</protein>
<keyword evidence="6" id="KW-0347">Helicase</keyword>
<accession>A0A136JH92</accession>
<dbReference type="GO" id="GO:0008270">
    <property type="term" value="F:zinc ion binding"/>
    <property type="evidence" value="ECO:0007669"/>
    <property type="project" value="UniProtKB-KW"/>
</dbReference>
<dbReference type="GO" id="GO:0004386">
    <property type="term" value="F:helicase activity"/>
    <property type="evidence" value="ECO:0007669"/>
    <property type="project" value="InterPro"/>
</dbReference>
<dbReference type="PROSITE" id="PS50103">
    <property type="entry name" value="ZF_C3H1"/>
    <property type="match status" value="1"/>
</dbReference>
<dbReference type="InterPro" id="IPR045055">
    <property type="entry name" value="DNA2/NAM7-like"/>
</dbReference>
<feature type="domain" description="C3H1-type" evidence="11">
    <location>
        <begin position="10"/>
        <end position="37"/>
    </location>
</feature>
<dbReference type="GO" id="GO:0031380">
    <property type="term" value="C:nuclear RNA-directed RNA polymerase complex"/>
    <property type="evidence" value="ECO:0007669"/>
    <property type="project" value="TreeGrafter"/>
</dbReference>
<dbReference type="CDD" id="cd06008">
    <property type="entry name" value="NF-X1-zinc-finger"/>
    <property type="match status" value="1"/>
</dbReference>
<name>A0A136JH92_9PEZI</name>
<evidence type="ECO:0000313" key="14">
    <source>
        <dbReference type="Proteomes" id="UP000070501"/>
    </source>
</evidence>
<dbReference type="GO" id="GO:0031048">
    <property type="term" value="P:regulatory ncRNA-mediated heterochromatin formation"/>
    <property type="evidence" value="ECO:0007669"/>
    <property type="project" value="TreeGrafter"/>
</dbReference>
<evidence type="ECO:0000256" key="10">
    <source>
        <dbReference type="SAM" id="Coils"/>
    </source>
</evidence>
<evidence type="ECO:0000256" key="6">
    <source>
        <dbReference type="ARBA" id="ARBA00022806"/>
    </source>
</evidence>
<evidence type="ECO:0000256" key="1">
    <source>
        <dbReference type="ARBA" id="ARBA00004496"/>
    </source>
</evidence>
<proteinExistence type="predicted"/>
<evidence type="ECO:0000313" key="13">
    <source>
        <dbReference type="EMBL" id="KXJ96514.1"/>
    </source>
</evidence>
<dbReference type="InterPro" id="IPR041677">
    <property type="entry name" value="DNA2/NAM7_AAA_11"/>
</dbReference>
<keyword evidence="4" id="KW-0677">Repeat</keyword>
<dbReference type="GO" id="GO:0002376">
    <property type="term" value="P:immune system process"/>
    <property type="evidence" value="ECO:0007669"/>
    <property type="project" value="UniProtKB-KW"/>
</dbReference>
<dbReference type="SUPFAM" id="SSF52540">
    <property type="entry name" value="P-loop containing nucleoside triphosphate hydrolases"/>
    <property type="match status" value="1"/>
</dbReference>
<gene>
    <name evidence="13" type="ORF">Micbo1qcDRAFT_113696</name>
</gene>
<keyword evidence="6" id="KW-0067">ATP-binding</keyword>
<keyword evidence="2" id="KW-0963">Cytoplasm</keyword>
<dbReference type="Pfam" id="PF13087">
    <property type="entry name" value="AAA_12"/>
    <property type="match status" value="1"/>
</dbReference>
<dbReference type="SMART" id="SM00356">
    <property type="entry name" value="ZnF_C3H1"/>
    <property type="match status" value="1"/>
</dbReference>
<dbReference type="InterPro" id="IPR000967">
    <property type="entry name" value="Znf_NFX1"/>
</dbReference>
<dbReference type="OrthoDB" id="2423195at2759"/>
<keyword evidence="7 9" id="KW-0862">Zinc</keyword>
<evidence type="ECO:0000256" key="5">
    <source>
        <dbReference type="ARBA" id="ARBA00022771"/>
    </source>
</evidence>
<dbReference type="CDD" id="cd18808">
    <property type="entry name" value="SF1_C_Upf1"/>
    <property type="match status" value="1"/>
</dbReference>
<keyword evidence="3 9" id="KW-0479">Metal-binding</keyword>
<evidence type="ECO:0000259" key="12">
    <source>
        <dbReference type="PROSITE" id="PS51981"/>
    </source>
</evidence>
<keyword evidence="5 9" id="KW-0863">Zinc-finger</keyword>
<sequence length="1954" mass="217220">MADRRGETRGQRPGVCFQFQKGKCKFGTRCKFSHDTSVNTGGTFRPAAKVPAASRQAQGDLHRFRDLLRRAPSSTGRLASGVGVAFFQTARKLLDGDLGAAQETVKLLSQDEGLNFIRHLVKDVVPNARTPSSQTGLWQDEVKPLFETVTHERIVESAVLEQHLAAIYNFMIGINGERVRCLFDLITALLPTSNLNQQVDITRLSLAVLHKLVDCNTNNIVAGVLDPIVRVFAATVPSMKDVSDHDKLHISHHLQYISRRLGIGAALPVLGSQKHSVVEKPTFQLAQDLPGRLSKTGPRHDNDHADIANIKILPTYDEIMSVRAEYLPTNDASLFHKPGIEGRIDREFRLLREDTVGQLRDAVRRKLDTMHKPQTNHGHGAKDNTLRTFVYTDASVEDLQVERSQGLSILVNFAQCAPGKERKSRQDWWEHSRRLQPGGLVCVVSSKATAFFAVVSEKPKSQSSHKENLPIKDDLSLFGDPDHAYVCLNLADESRDSLRHLLRWTSRSQAIVNRTQWFLVEFPGILLPSFRFTLEALQSLSKKPDMPFTEIIAPSRTEGGDTGLDSEGFTHVQPPLYATKPGFSCDLACLTDANTPLMTSIRKPLDPKQLAEVSPLDSTQSSALLSALNRSMALIQGPPGTGKSYTGEKLIKVLLANKKKAKLGPILCVCYTNHALDQLLEHLLDSGVERIIRMGSRSKSERLEKLNLRVVEKGEERTKAEKSALYNIYGELDAEAKSANRNIAQLKACDSLSALEQHLALYHAEHHTRLFGNQIDTEGFQTVEHDRTSRLSRWMKGGTATVGPPRPVDELRRASLDTMSTRERQRLIHHWDQEMRNPAVTQIVEAYMRFVAKSRERTKTTRDVDLRCLGQADIIGITTTGLARNISLLQRLRSKVVLCEEAGEVLEAHTITALLPSIEHAILIGDHLQLPPQTQNYELQSTHPRGARYALDVSLFERLVQPPFDDDPKLPYCTLETQRRMHPSVSELIRATLYPNLVDGGAVAEYPEVFGMRKRLFWFDHAEQEEQGPKEKALATTSRTNQFEIEMTIKLVQHLVRQGEYGPEDIAVITPYLGQLQRMRRQMSTIFEVTVGDRDLEDLTALDADQPAADAEPGPNPMSSISKTTVLKSIRLATVDNFQGEEAKVVIISLVRSNPEKKCGFLKTPNRINVLLSRAKHGMYIIGDSATYGHVPMWSEVLDILRDGGNLGESLGLCCPRHPATEISVSKPDHFLQFAPEGGCQLPCDRRLGCGHACVTRCHSAVLHNAVKCLEPCPRPRKDCPHPCVARCGDPCPAQCKVRLRDKVLELPCGHDFRAPQCWQTRDVQSILCDVAVERKVPGCGHEIKVPCHVDVDSVLYQCRETCGAVLSCGHTCKKSCFSCRPRAASNGPDPDHGECLQPCHRDIKTCRHRCTIKCHGAEPCPPCAAPCDVRCSHSRCDRKCWEPCPPCAEQRCASRCPHSSCTMPCAAPCDWIPCTKRCTANLPCGHQCPSICGEACPPSRFCQTCGDDSVRHTAVDFIEGLQYYEIQLDDDPCIFPDCGHFITCSSMDGVMSMSDHYQLGSDGNPIQLGNHSKPFSMGEVKVCPICRGSLRNISRYGRIVRRALLDESTKKFILWSNGRCAELGQKIIDNVIKLSQLAKPAKLAPTTGLAAEALAKLPKSRLSQLDKMNKLVGSNRYKNLLRLFREVQEFSRRVKIEEQPFCKVADLVRFASKSKTLQFDESVLQVKGTLMAISLRLKCELAVVLDFLGLRKDIANLRPYRVSDFSSQLQDCTILINLATDRDYPRECLEGHLFYAKFCIVSRGYSLDDTDAIGATTDAERKNHATEMTREAEQHIQQAESLLEKYASLSALKSEVDAASLMLTSGTFYSDVSEAELRAVYTAMAGELRGTGHWYRCVNGHPFTVGECGMPMQLARCPECGEGVGGSNHEPTQGVERATEMDDLARGLGGMHV</sequence>
<keyword evidence="6" id="KW-0378">Hydrolase</keyword>
<dbReference type="Proteomes" id="UP000070501">
    <property type="component" value="Unassembled WGS sequence"/>
</dbReference>
<dbReference type="GO" id="GO:0005737">
    <property type="term" value="C:cytoplasm"/>
    <property type="evidence" value="ECO:0007669"/>
    <property type="project" value="UniProtKB-SubCell"/>
</dbReference>
<dbReference type="FunFam" id="3.40.50.300:FF:001660">
    <property type="entry name" value="NF-X1 finger and helicase protein, putative"/>
    <property type="match status" value="1"/>
</dbReference>
<feature type="domain" description="RZ-type" evidence="12">
    <location>
        <begin position="1873"/>
        <end position="1948"/>
    </location>
</feature>
<dbReference type="InParanoid" id="A0A136JH92"/>
<feature type="coiled-coil region" evidence="10">
    <location>
        <begin position="1826"/>
        <end position="1853"/>
    </location>
</feature>
<dbReference type="PROSITE" id="PS51981">
    <property type="entry name" value="ZF_RZ"/>
    <property type="match status" value="1"/>
</dbReference>
<dbReference type="Gene3D" id="3.40.50.300">
    <property type="entry name" value="P-loop containing nucleotide triphosphate hydrolases"/>
    <property type="match status" value="2"/>
</dbReference>
<keyword evidence="10" id="KW-0175">Coiled coil</keyword>
<dbReference type="CDD" id="cd17936">
    <property type="entry name" value="EEXXEc_NFX1"/>
    <property type="match status" value="1"/>
</dbReference>
<dbReference type="EMBL" id="KQ964245">
    <property type="protein sequence ID" value="KXJ96514.1"/>
    <property type="molecule type" value="Genomic_DNA"/>
</dbReference>
<keyword evidence="6" id="KW-0547">Nucleotide-binding</keyword>
<evidence type="ECO:0000256" key="3">
    <source>
        <dbReference type="ARBA" id="ARBA00022723"/>
    </source>
</evidence>
<dbReference type="PANTHER" id="PTHR10887">
    <property type="entry name" value="DNA2/NAM7 HELICASE FAMILY"/>
    <property type="match status" value="1"/>
</dbReference>
<dbReference type="SMART" id="SM00438">
    <property type="entry name" value="ZnF_NFX"/>
    <property type="match status" value="5"/>
</dbReference>
<feature type="zinc finger region" description="C3H1-type" evidence="9">
    <location>
        <begin position="10"/>
        <end position="37"/>
    </location>
</feature>
<dbReference type="InterPro" id="IPR027417">
    <property type="entry name" value="P-loop_NTPase"/>
</dbReference>
<dbReference type="STRING" id="196109.A0A136JH92"/>
<evidence type="ECO:0000256" key="9">
    <source>
        <dbReference type="PROSITE-ProRule" id="PRU00723"/>
    </source>
</evidence>
<dbReference type="Pfam" id="PF13086">
    <property type="entry name" value="AAA_11"/>
    <property type="match status" value="1"/>
</dbReference>
<reference evidence="14" key="1">
    <citation type="submission" date="2016-02" db="EMBL/GenBank/DDBJ databases">
        <title>Draft genome sequence of Microdochium bolleyi, a fungal endophyte of beachgrass.</title>
        <authorList>
            <consortium name="DOE Joint Genome Institute"/>
            <person name="David A.S."/>
            <person name="May G."/>
            <person name="Haridas S."/>
            <person name="Lim J."/>
            <person name="Wang M."/>
            <person name="Labutti K."/>
            <person name="Lipzen A."/>
            <person name="Barry K."/>
            <person name="Grigoriev I.V."/>
        </authorList>
    </citation>
    <scope>NUCLEOTIDE SEQUENCE [LARGE SCALE GENOMIC DNA]</scope>
    <source>
        <strain evidence="14">J235TASD1</strain>
    </source>
</reference>
<comment type="subcellular location">
    <subcellularLocation>
        <location evidence="1">Cytoplasm</location>
    </subcellularLocation>
</comment>
<dbReference type="InterPro" id="IPR046439">
    <property type="entry name" value="ZF_RZ_dom"/>
</dbReference>
<dbReference type="InterPro" id="IPR047187">
    <property type="entry name" value="SF1_C_Upf1"/>
</dbReference>
<evidence type="ECO:0000256" key="7">
    <source>
        <dbReference type="ARBA" id="ARBA00022833"/>
    </source>
</evidence>
<keyword evidence="8" id="KW-0391">Immunity</keyword>
<evidence type="ECO:0000256" key="2">
    <source>
        <dbReference type="ARBA" id="ARBA00022490"/>
    </source>
</evidence>
<evidence type="ECO:0000259" key="11">
    <source>
        <dbReference type="PROSITE" id="PS50103"/>
    </source>
</evidence>
<dbReference type="InterPro" id="IPR000571">
    <property type="entry name" value="Znf_CCCH"/>
</dbReference>
<evidence type="ECO:0000256" key="4">
    <source>
        <dbReference type="ARBA" id="ARBA00022737"/>
    </source>
</evidence>
<organism evidence="13 14">
    <name type="scientific">Microdochium bolleyi</name>
    <dbReference type="NCBI Taxonomy" id="196109"/>
    <lineage>
        <taxon>Eukaryota</taxon>
        <taxon>Fungi</taxon>
        <taxon>Dikarya</taxon>
        <taxon>Ascomycota</taxon>
        <taxon>Pezizomycotina</taxon>
        <taxon>Sordariomycetes</taxon>
        <taxon>Xylariomycetidae</taxon>
        <taxon>Xylariales</taxon>
        <taxon>Microdochiaceae</taxon>
        <taxon>Microdochium</taxon>
    </lineage>
</organism>
<keyword evidence="14" id="KW-1185">Reference proteome</keyword>